<evidence type="ECO:0000313" key="2">
    <source>
        <dbReference type="EMBL" id="KAG8536148.1"/>
    </source>
</evidence>
<evidence type="ECO:0000313" key="3">
    <source>
        <dbReference type="Proteomes" id="UP000824782"/>
    </source>
</evidence>
<protein>
    <submittedName>
        <fullName evidence="2">Uncharacterized protein</fullName>
    </submittedName>
</protein>
<proteinExistence type="predicted"/>
<dbReference type="Proteomes" id="UP000824782">
    <property type="component" value="Unassembled WGS sequence"/>
</dbReference>
<dbReference type="AlphaFoldDB" id="A0AAV6YJ56"/>
<organism evidence="2 3">
    <name type="scientific">Engystomops pustulosus</name>
    <name type="common">Tungara frog</name>
    <name type="synonym">Physalaemus pustulosus</name>
    <dbReference type="NCBI Taxonomy" id="76066"/>
    <lineage>
        <taxon>Eukaryota</taxon>
        <taxon>Metazoa</taxon>
        <taxon>Chordata</taxon>
        <taxon>Craniata</taxon>
        <taxon>Vertebrata</taxon>
        <taxon>Euteleostomi</taxon>
        <taxon>Amphibia</taxon>
        <taxon>Batrachia</taxon>
        <taxon>Anura</taxon>
        <taxon>Neobatrachia</taxon>
        <taxon>Hyloidea</taxon>
        <taxon>Leptodactylidae</taxon>
        <taxon>Leiuperinae</taxon>
        <taxon>Engystomops</taxon>
    </lineage>
</organism>
<reference evidence="2" key="1">
    <citation type="thesis" date="2020" institute="ProQuest LLC" country="789 East Eisenhower Parkway, Ann Arbor, MI, USA">
        <title>Comparative Genomics and Chromosome Evolution.</title>
        <authorList>
            <person name="Mudd A.B."/>
        </authorList>
    </citation>
    <scope>NUCLEOTIDE SEQUENCE</scope>
    <source>
        <strain evidence="2">237g6f4</strain>
        <tissue evidence="2">Blood</tissue>
    </source>
</reference>
<evidence type="ECO:0000256" key="1">
    <source>
        <dbReference type="SAM" id="MobiDB-lite"/>
    </source>
</evidence>
<keyword evidence="3" id="KW-1185">Reference proteome</keyword>
<sequence length="84" mass="9569">MTSYMVKLEQLMYICAQSATDSAAGHYFFDFNFLQRVMGPQSEGLHHLKLLYHCSTAQDHFPGKAGRPRCRSSHQVLDKHRGSP</sequence>
<comment type="caution">
    <text evidence="2">The sequence shown here is derived from an EMBL/GenBank/DDBJ whole genome shotgun (WGS) entry which is preliminary data.</text>
</comment>
<gene>
    <name evidence="2" type="ORF">GDO81_027018</name>
</gene>
<accession>A0AAV6YJ56</accession>
<dbReference type="EMBL" id="WNYA01049466">
    <property type="protein sequence ID" value="KAG8536148.1"/>
    <property type="molecule type" value="Genomic_DNA"/>
</dbReference>
<feature type="region of interest" description="Disordered" evidence="1">
    <location>
        <begin position="62"/>
        <end position="84"/>
    </location>
</feature>
<name>A0AAV6YJ56_ENGPU</name>